<name>E6TYF4_EVAC2</name>
<dbReference type="AlphaFoldDB" id="E6TYF4"/>
<reference evidence="2" key="1">
    <citation type="submission" date="2010-12" db="EMBL/GenBank/DDBJ databases">
        <title>Complete sequence of Bacillus cellulosilyticus DSM 2522.</title>
        <authorList>
            <consortium name="US DOE Joint Genome Institute"/>
            <person name="Lucas S."/>
            <person name="Copeland A."/>
            <person name="Lapidus A."/>
            <person name="Cheng J.-F."/>
            <person name="Bruce D."/>
            <person name="Goodwin L."/>
            <person name="Pitluck S."/>
            <person name="Chertkov O."/>
            <person name="Detter J.C."/>
            <person name="Han C."/>
            <person name="Tapia R."/>
            <person name="Land M."/>
            <person name="Hauser L."/>
            <person name="Jeffries C."/>
            <person name="Kyrpides N."/>
            <person name="Ivanova N."/>
            <person name="Mikhailova N."/>
            <person name="Brumm P."/>
            <person name="Mead D."/>
            <person name="Woyke T."/>
        </authorList>
    </citation>
    <scope>NUCLEOTIDE SEQUENCE [LARGE SCALE GENOMIC DNA]</scope>
    <source>
        <strain evidence="2">DSM 2522</strain>
    </source>
</reference>
<keyword evidence="1" id="KW-1133">Transmembrane helix</keyword>
<accession>E6TYF4</accession>
<dbReference type="Proteomes" id="UP000001401">
    <property type="component" value="Chromosome"/>
</dbReference>
<dbReference type="InterPro" id="IPR013879">
    <property type="entry name" value="DUF1761"/>
</dbReference>
<keyword evidence="3" id="KW-1185">Reference proteome</keyword>
<feature type="transmembrane region" description="Helical" evidence="1">
    <location>
        <begin position="40"/>
        <end position="58"/>
    </location>
</feature>
<dbReference type="eggNOG" id="ENOG5032W3J">
    <property type="taxonomic scope" value="Bacteria"/>
</dbReference>
<evidence type="ECO:0008006" key="4">
    <source>
        <dbReference type="Google" id="ProtNLM"/>
    </source>
</evidence>
<protein>
    <recommendedName>
        <fullName evidence="4">DUF1761 domain-containing protein</fullName>
    </recommendedName>
</protein>
<feature type="transmembrane region" description="Helical" evidence="1">
    <location>
        <begin position="100"/>
        <end position="124"/>
    </location>
</feature>
<feature type="transmembrane region" description="Helical" evidence="1">
    <location>
        <begin position="65"/>
        <end position="85"/>
    </location>
</feature>
<proteinExistence type="predicted"/>
<dbReference type="HOGENOM" id="CLU_1988143_0_0_9"/>
<dbReference type="Pfam" id="PF08570">
    <property type="entry name" value="DUF1761"/>
    <property type="match status" value="1"/>
</dbReference>
<evidence type="ECO:0000313" key="2">
    <source>
        <dbReference type="EMBL" id="ADU28892.1"/>
    </source>
</evidence>
<dbReference type="EMBL" id="CP002394">
    <property type="protein sequence ID" value="ADU28892.1"/>
    <property type="molecule type" value="Genomic_DNA"/>
</dbReference>
<evidence type="ECO:0000256" key="1">
    <source>
        <dbReference type="SAM" id="Phobius"/>
    </source>
</evidence>
<keyword evidence="1" id="KW-0812">Transmembrane</keyword>
<sequence length="125" mass="13411">MILAILTGVVIYMVSGMIYYTILGNKWVTNLNITPNQPNYGLLSLVTLMTTIFLYGVLRVTGAESFLDGGLIGGGIGCIVALSYAKDFIFGLGTNSKSALTIYVIAVGYHIIALTTIGIVMMFFI</sequence>
<evidence type="ECO:0000313" key="3">
    <source>
        <dbReference type="Proteomes" id="UP000001401"/>
    </source>
</evidence>
<organism evidence="2 3">
    <name type="scientific">Evansella cellulosilytica (strain ATCC 21833 / DSM 2522 / FERM P-1141 / JCM 9156 / N-4)</name>
    <name type="common">Bacillus cellulosilyticus</name>
    <dbReference type="NCBI Taxonomy" id="649639"/>
    <lineage>
        <taxon>Bacteria</taxon>
        <taxon>Bacillati</taxon>
        <taxon>Bacillota</taxon>
        <taxon>Bacilli</taxon>
        <taxon>Bacillales</taxon>
        <taxon>Bacillaceae</taxon>
        <taxon>Evansella</taxon>
    </lineage>
</organism>
<dbReference type="KEGG" id="bco:Bcell_0610"/>
<gene>
    <name evidence="2" type="ordered locus">Bcell_0610</name>
</gene>
<dbReference type="OrthoDB" id="333057at2"/>
<keyword evidence="1" id="KW-0472">Membrane</keyword>